<protein>
    <submittedName>
        <fullName evidence="2">RECOMBINATION ENDONUCLEASE VII</fullName>
    </submittedName>
</protein>
<dbReference type="InterPro" id="IPR003615">
    <property type="entry name" value="HNH_nuc"/>
</dbReference>
<organism evidence="2">
    <name type="scientific">Podoviridae sp. ctO1718</name>
    <dbReference type="NCBI Taxonomy" id="2827733"/>
    <lineage>
        <taxon>Viruses</taxon>
        <taxon>Duplodnaviria</taxon>
        <taxon>Heunggongvirae</taxon>
        <taxon>Uroviricota</taxon>
        <taxon>Caudoviricetes</taxon>
    </lineage>
</organism>
<dbReference type="SMART" id="SM00507">
    <property type="entry name" value="HNHc"/>
    <property type="match status" value="1"/>
</dbReference>
<dbReference type="GO" id="GO:0003676">
    <property type="term" value="F:nucleic acid binding"/>
    <property type="evidence" value="ECO:0007669"/>
    <property type="project" value="InterPro"/>
</dbReference>
<reference evidence="2" key="1">
    <citation type="journal article" date="2021" name="Proc. Natl. Acad. Sci. U.S.A.">
        <title>A Catalog of Tens of Thousands of Viruses from Human Metagenomes Reveals Hidden Associations with Chronic Diseases.</title>
        <authorList>
            <person name="Tisza M.J."/>
            <person name="Buck C.B."/>
        </authorList>
    </citation>
    <scope>NUCLEOTIDE SEQUENCE</scope>
    <source>
        <strain evidence="2">CtO1718</strain>
    </source>
</reference>
<dbReference type="GO" id="GO:0008270">
    <property type="term" value="F:zinc ion binding"/>
    <property type="evidence" value="ECO:0007669"/>
    <property type="project" value="InterPro"/>
</dbReference>
<dbReference type="CDD" id="cd00085">
    <property type="entry name" value="HNHc"/>
    <property type="match status" value="1"/>
</dbReference>
<keyword evidence="2" id="KW-0540">Nuclease</keyword>
<name>A0A8S5TLA9_9CAUD</name>
<feature type="domain" description="HNH nuclease" evidence="1">
    <location>
        <begin position="6"/>
        <end position="64"/>
    </location>
</feature>
<dbReference type="Gene3D" id="1.10.30.50">
    <property type="match status" value="1"/>
</dbReference>
<dbReference type="Pfam" id="PF01844">
    <property type="entry name" value="HNH"/>
    <property type="match status" value="1"/>
</dbReference>
<proteinExistence type="predicted"/>
<evidence type="ECO:0000259" key="1">
    <source>
        <dbReference type="SMART" id="SM00507"/>
    </source>
</evidence>
<dbReference type="InterPro" id="IPR002711">
    <property type="entry name" value="HNH"/>
</dbReference>
<keyword evidence="2" id="KW-0255">Endonuclease</keyword>
<dbReference type="EMBL" id="BK032850">
    <property type="protein sequence ID" value="DAF64077.1"/>
    <property type="molecule type" value="Genomic_DNA"/>
</dbReference>
<dbReference type="GO" id="GO:0004519">
    <property type="term" value="F:endonuclease activity"/>
    <property type="evidence" value="ECO:0007669"/>
    <property type="project" value="UniProtKB-KW"/>
</dbReference>
<keyword evidence="2" id="KW-0378">Hydrolase</keyword>
<accession>A0A8S5TLA9</accession>
<evidence type="ECO:0000313" key="2">
    <source>
        <dbReference type="EMBL" id="DAF64077.1"/>
    </source>
</evidence>
<sequence>MSFGKKTREAVYAKYDGYCAYCGRYIDIRDMQVDHFLPLRAWGIEDAGTDDISNLMPSCRTCNHYKRANSLETFRRYIAEIPRKLRENYIYKVGVVYGNVVENEKPIKFYFEEMEGKKNV</sequence>